<dbReference type="GO" id="GO:0030010">
    <property type="term" value="P:establishment of cell polarity"/>
    <property type="evidence" value="ECO:0007669"/>
    <property type="project" value="TreeGrafter"/>
</dbReference>
<dbReference type="Pfam" id="PF06395">
    <property type="entry name" value="CDC24"/>
    <property type="match status" value="1"/>
</dbReference>
<feature type="domain" description="PH" evidence="1">
    <location>
        <begin position="382"/>
        <end position="509"/>
    </location>
</feature>
<evidence type="ECO:0000259" key="1">
    <source>
        <dbReference type="SMART" id="SM00233"/>
    </source>
</evidence>
<dbReference type="GO" id="GO:0005634">
    <property type="term" value="C:nucleus"/>
    <property type="evidence" value="ECO:0007669"/>
    <property type="project" value="TreeGrafter"/>
</dbReference>
<proteinExistence type="predicted"/>
<dbReference type="Proteomes" id="UP001150266">
    <property type="component" value="Unassembled WGS sequence"/>
</dbReference>
<keyword evidence="3" id="KW-1185">Reference proteome</keyword>
<dbReference type="Gene3D" id="1.20.900.10">
    <property type="entry name" value="Dbl homology (DH) domain"/>
    <property type="match status" value="1"/>
</dbReference>
<name>A0A9W9DJN8_9AGAR</name>
<dbReference type="InterPro" id="IPR053026">
    <property type="entry name" value="CDC42_GEF"/>
</dbReference>
<comment type="caution">
    <text evidence="2">The sequence shown here is derived from an EMBL/GenBank/DDBJ whole genome shotgun (WGS) entry which is preliminary data.</text>
</comment>
<dbReference type="AlphaFoldDB" id="A0A9W9DJN8"/>
<dbReference type="SUPFAM" id="SSF50729">
    <property type="entry name" value="PH domain-like"/>
    <property type="match status" value="1"/>
</dbReference>
<dbReference type="InterPro" id="IPR035899">
    <property type="entry name" value="DBL_dom_sf"/>
</dbReference>
<dbReference type="Gene3D" id="2.30.29.30">
    <property type="entry name" value="Pleckstrin-homology domain (PH domain)/Phosphotyrosine-binding domain (PTB)"/>
    <property type="match status" value="1"/>
</dbReference>
<dbReference type="InterPro" id="IPR011993">
    <property type="entry name" value="PH-like_dom_sf"/>
</dbReference>
<accession>A0A9W9DJN8</accession>
<dbReference type="InterPro" id="IPR010481">
    <property type="entry name" value="Cdc24/Scd1_N"/>
</dbReference>
<evidence type="ECO:0000313" key="2">
    <source>
        <dbReference type="EMBL" id="KAJ4473653.1"/>
    </source>
</evidence>
<dbReference type="GO" id="GO:0043332">
    <property type="term" value="C:mating projection tip"/>
    <property type="evidence" value="ECO:0007669"/>
    <property type="project" value="TreeGrafter"/>
</dbReference>
<dbReference type="SMART" id="SM00233">
    <property type="entry name" value="PH"/>
    <property type="match status" value="1"/>
</dbReference>
<dbReference type="SUPFAM" id="SSF48065">
    <property type="entry name" value="DBL homology domain (DH-domain)"/>
    <property type="match status" value="1"/>
</dbReference>
<dbReference type="InterPro" id="IPR001849">
    <property type="entry name" value="PH_domain"/>
</dbReference>
<dbReference type="GO" id="GO:0031106">
    <property type="term" value="P:septin ring organization"/>
    <property type="evidence" value="ECO:0007669"/>
    <property type="project" value="TreeGrafter"/>
</dbReference>
<gene>
    <name evidence="2" type="ORF">J3R30DRAFT_3707582</name>
</gene>
<dbReference type="PANTHER" id="PTHR47339:SF1">
    <property type="entry name" value="CELL DIVISION CONTROL PROTEIN 24"/>
    <property type="match status" value="1"/>
</dbReference>
<dbReference type="PANTHER" id="PTHR47339">
    <property type="entry name" value="CELL DIVISION CONTROL PROTEIN 24"/>
    <property type="match status" value="1"/>
</dbReference>
<organism evidence="2 3">
    <name type="scientific">Lentinula aciculospora</name>
    <dbReference type="NCBI Taxonomy" id="153920"/>
    <lineage>
        <taxon>Eukaryota</taxon>
        <taxon>Fungi</taxon>
        <taxon>Dikarya</taxon>
        <taxon>Basidiomycota</taxon>
        <taxon>Agaricomycotina</taxon>
        <taxon>Agaricomycetes</taxon>
        <taxon>Agaricomycetidae</taxon>
        <taxon>Agaricales</taxon>
        <taxon>Marasmiineae</taxon>
        <taxon>Omphalotaceae</taxon>
        <taxon>Lentinula</taxon>
    </lineage>
</organism>
<protein>
    <recommendedName>
        <fullName evidence="1">PH domain-containing protein</fullName>
    </recommendedName>
</protein>
<dbReference type="Pfam" id="PF15411">
    <property type="entry name" value="PH_10"/>
    <property type="match status" value="1"/>
</dbReference>
<dbReference type="GO" id="GO:0005737">
    <property type="term" value="C:cytoplasm"/>
    <property type="evidence" value="ECO:0007669"/>
    <property type="project" value="TreeGrafter"/>
</dbReference>
<dbReference type="EMBL" id="JAOTPV010000017">
    <property type="protein sequence ID" value="KAJ4473653.1"/>
    <property type="molecule type" value="Genomic_DNA"/>
</dbReference>
<sequence>MHNRSKSSNLQSRTALTERESHNELRRYRNCLDLQTRLLSLPGFAIYSEALLDSPDPVVCIRQVFRSGIPLCHLFNLLPTRLYPRIDLDLATLHNESYAQRLAIAQFALRVHHAFKCDHFTLSDILLSELTSGFDKVLNAVSIVVDHLSLTEVSQGPKSLKHYHSSSSNRLLPQNNDCSGKINDLLTSERNYVAKMETLKNFSNALAATEILDSESISLIFPKKMFVFARKFRIQLECIAQLPMEDQDWGTPFVSHAMDLTMNLRIHCVNWILLKPALADFDMGSLQIPGFQATSESVNTLVSAPLERLSYYHKFLEKFISLSASTNHKNLKEQRLGVTCIQQVMDTIQKAQKKATSDQVCETLKTRIADWQGLSIDSLGQLILEDHLLTRRNDILQNFHVFLFENALMLCDEILPPLPTNNSRIGRRRVSSVSTPPSKDNTLYIKDHISIRAITNASRTEFRRLQDDGLRLFFELTLFMGGHVLSLLYPDHDDMQRWFYELQPVQQRKEETKHKGINGSQSQDVVRPSTRLNIPTQRKRASSYSGTLTDIENGPLPESLLSLPLIVHRSAFVKLHFGGNSFVLLVPLPVEFEDLLDRIDKKLRFLPEWTLEGTIITHTSANGHVVSIGPTTPLETMFQEGLMVSLRVKKLRKRTVAVG</sequence>
<dbReference type="OrthoDB" id="1594986at2759"/>
<reference evidence="2" key="1">
    <citation type="submission" date="2022-08" db="EMBL/GenBank/DDBJ databases">
        <title>A Global Phylogenomic Analysis of the Shiitake Genus Lentinula.</title>
        <authorList>
            <consortium name="DOE Joint Genome Institute"/>
            <person name="Sierra-Patev S."/>
            <person name="Min B."/>
            <person name="Naranjo-Ortiz M."/>
            <person name="Looney B."/>
            <person name="Konkel Z."/>
            <person name="Slot J.C."/>
            <person name="Sakamoto Y."/>
            <person name="Steenwyk J.L."/>
            <person name="Rokas A."/>
            <person name="Carro J."/>
            <person name="Camarero S."/>
            <person name="Ferreira P."/>
            <person name="Molpeceres G."/>
            <person name="Ruiz-Duenas F.J."/>
            <person name="Serrano A."/>
            <person name="Henrissat B."/>
            <person name="Drula E."/>
            <person name="Hughes K.W."/>
            <person name="Mata J.L."/>
            <person name="Ishikawa N.K."/>
            <person name="Vargas-Isla R."/>
            <person name="Ushijima S."/>
            <person name="Smith C.A."/>
            <person name="Ahrendt S."/>
            <person name="Andreopoulos W."/>
            <person name="He G."/>
            <person name="Labutti K."/>
            <person name="Lipzen A."/>
            <person name="Ng V."/>
            <person name="Riley R."/>
            <person name="Sandor L."/>
            <person name="Barry K."/>
            <person name="Martinez A.T."/>
            <person name="Xiao Y."/>
            <person name="Gibbons J.G."/>
            <person name="Terashima K."/>
            <person name="Grigoriev I.V."/>
            <person name="Hibbett D.S."/>
        </authorList>
    </citation>
    <scope>NUCLEOTIDE SEQUENCE</scope>
    <source>
        <strain evidence="2">JLM2183</strain>
    </source>
</reference>
<dbReference type="SUPFAM" id="SSF54277">
    <property type="entry name" value="CAD &amp; PB1 domains"/>
    <property type="match status" value="1"/>
</dbReference>
<dbReference type="GO" id="GO:0000935">
    <property type="term" value="C:division septum"/>
    <property type="evidence" value="ECO:0007669"/>
    <property type="project" value="TreeGrafter"/>
</dbReference>
<evidence type="ECO:0000313" key="3">
    <source>
        <dbReference type="Proteomes" id="UP001150266"/>
    </source>
</evidence>